<proteinExistence type="predicted"/>
<accession>A0AAW1J0H6</accession>
<organism evidence="2 3">
    <name type="scientific">Popillia japonica</name>
    <name type="common">Japanese beetle</name>
    <dbReference type="NCBI Taxonomy" id="7064"/>
    <lineage>
        <taxon>Eukaryota</taxon>
        <taxon>Metazoa</taxon>
        <taxon>Ecdysozoa</taxon>
        <taxon>Arthropoda</taxon>
        <taxon>Hexapoda</taxon>
        <taxon>Insecta</taxon>
        <taxon>Pterygota</taxon>
        <taxon>Neoptera</taxon>
        <taxon>Endopterygota</taxon>
        <taxon>Coleoptera</taxon>
        <taxon>Polyphaga</taxon>
        <taxon>Scarabaeiformia</taxon>
        <taxon>Scarabaeidae</taxon>
        <taxon>Rutelinae</taxon>
        <taxon>Popillia</taxon>
    </lineage>
</organism>
<sequence length="108" mass="11818">MMNGFLQSAAIEKPKKDNDEVMSPALIGQTSGTAYAHSFKPLKGRKVLHYSPKGRHGNMADMGPTLWNDYYDGMLQTPMSTGVNLIRCTNNVGIIVTAKTVEMLEVVS</sequence>
<comment type="caution">
    <text evidence="2">The sequence shown here is derived from an EMBL/GenBank/DDBJ whole genome shotgun (WGS) entry which is preliminary data.</text>
</comment>
<keyword evidence="3" id="KW-1185">Reference proteome</keyword>
<evidence type="ECO:0000313" key="3">
    <source>
        <dbReference type="Proteomes" id="UP001458880"/>
    </source>
</evidence>
<reference evidence="2 3" key="1">
    <citation type="journal article" date="2024" name="BMC Genomics">
        <title>De novo assembly and annotation of Popillia japonica's genome with initial clues to its potential as an invasive pest.</title>
        <authorList>
            <person name="Cucini C."/>
            <person name="Boschi S."/>
            <person name="Funari R."/>
            <person name="Cardaioli E."/>
            <person name="Iannotti N."/>
            <person name="Marturano G."/>
            <person name="Paoli F."/>
            <person name="Bruttini M."/>
            <person name="Carapelli A."/>
            <person name="Frati F."/>
            <person name="Nardi F."/>
        </authorList>
    </citation>
    <scope>NUCLEOTIDE SEQUENCE [LARGE SCALE GENOMIC DNA]</scope>
    <source>
        <strain evidence="2">DMR45628</strain>
    </source>
</reference>
<evidence type="ECO:0000256" key="1">
    <source>
        <dbReference type="SAM" id="MobiDB-lite"/>
    </source>
</evidence>
<name>A0AAW1J0H6_POPJA</name>
<protein>
    <submittedName>
        <fullName evidence="2">Uncharacterized protein</fullName>
    </submittedName>
</protein>
<evidence type="ECO:0000313" key="2">
    <source>
        <dbReference type="EMBL" id="KAK9696364.1"/>
    </source>
</evidence>
<dbReference type="Proteomes" id="UP001458880">
    <property type="component" value="Unassembled WGS sequence"/>
</dbReference>
<dbReference type="AlphaFoldDB" id="A0AAW1J0H6"/>
<dbReference type="EMBL" id="JASPKY010000453">
    <property type="protein sequence ID" value="KAK9696364.1"/>
    <property type="molecule type" value="Genomic_DNA"/>
</dbReference>
<gene>
    <name evidence="2" type="ORF">QE152_g31944</name>
</gene>
<feature type="region of interest" description="Disordered" evidence="1">
    <location>
        <begin position="1"/>
        <end position="23"/>
    </location>
</feature>